<sequence length="359" mass="40374">MIYIGTITLGTCLALHEASIRKIIKFYIDGIQKLDKVKKTAVFVNTMGWVQGFIRQTDLDKKVFLLITPLSHTELIEVNAIFKGNIIVPDEILLKQFYIDGIQKLDKVKKNALFVNTMGWIQGTGELCQKVRAAVEPTVRIEILPPRPNFSLATIDAEGVTFFKIPSRSFSARREASMFSASEMRNFVIVSYFGLCLNPQSLLMLINTFNPTQMIYIGTITLGTCPAVYNFSNTGFIKFYIDGIQKLDKVKKNALFVNTMGWIQGTGESCQKVRAAVEPTVIIEILPPHPNFSLTRIDADSVTFFKIPSRSREACAFSASEMRNFMIVSYFGLCLNPQSPLMLINTFNPTHIHPTNRFG</sequence>
<dbReference type="Proteomes" id="UP001497382">
    <property type="component" value="Unassembled WGS sequence"/>
</dbReference>
<proteinExistence type="inferred from homology"/>
<evidence type="ECO:0000256" key="1">
    <source>
        <dbReference type="ARBA" id="ARBA00011003"/>
    </source>
</evidence>
<keyword evidence="4" id="KW-0418">Kinase</keyword>
<organism evidence="7 8">
    <name type="scientific">Larinioides sclopetarius</name>
    <dbReference type="NCBI Taxonomy" id="280406"/>
    <lineage>
        <taxon>Eukaryota</taxon>
        <taxon>Metazoa</taxon>
        <taxon>Ecdysozoa</taxon>
        <taxon>Arthropoda</taxon>
        <taxon>Chelicerata</taxon>
        <taxon>Arachnida</taxon>
        <taxon>Araneae</taxon>
        <taxon>Araneomorphae</taxon>
        <taxon>Entelegynae</taxon>
        <taxon>Araneoidea</taxon>
        <taxon>Araneidae</taxon>
        <taxon>Larinioides</taxon>
    </lineage>
</organism>
<dbReference type="EMBL" id="CAXIEN010000041">
    <property type="protein sequence ID" value="CAL1269464.1"/>
    <property type="molecule type" value="Genomic_DNA"/>
</dbReference>
<dbReference type="PANTHER" id="PTHR12755">
    <property type="entry name" value="CLEAVAGE/POLYADENYLATION FACTOR IA SUBUNIT CLP1P"/>
    <property type="match status" value="1"/>
</dbReference>
<keyword evidence="3" id="KW-0547">Nucleotide-binding</keyword>
<evidence type="ECO:0000259" key="6">
    <source>
        <dbReference type="Pfam" id="PF16575"/>
    </source>
</evidence>
<evidence type="ECO:0000256" key="2">
    <source>
        <dbReference type="ARBA" id="ARBA00022679"/>
    </source>
</evidence>
<comment type="similarity">
    <text evidence="1">Belongs to the Clp1 family. NOL9/GRC3 subfamily.</text>
</comment>
<keyword evidence="5" id="KW-0067">ATP-binding</keyword>
<evidence type="ECO:0000313" key="7">
    <source>
        <dbReference type="EMBL" id="CAL1269464.1"/>
    </source>
</evidence>
<dbReference type="GO" id="GO:0005634">
    <property type="term" value="C:nucleus"/>
    <property type="evidence" value="ECO:0007669"/>
    <property type="project" value="TreeGrafter"/>
</dbReference>
<reference evidence="7 8" key="1">
    <citation type="submission" date="2024-04" db="EMBL/GenBank/DDBJ databases">
        <authorList>
            <person name="Rising A."/>
            <person name="Reimegard J."/>
            <person name="Sonavane S."/>
            <person name="Akerstrom W."/>
            <person name="Nylinder S."/>
            <person name="Hedman E."/>
            <person name="Kallberg Y."/>
        </authorList>
    </citation>
    <scope>NUCLEOTIDE SEQUENCE [LARGE SCALE GENOMIC DNA]</scope>
</reference>
<evidence type="ECO:0000256" key="5">
    <source>
        <dbReference type="ARBA" id="ARBA00022840"/>
    </source>
</evidence>
<protein>
    <recommendedName>
        <fullName evidence="6">Clp1 P-loop domain-containing protein</fullName>
    </recommendedName>
</protein>
<name>A0AAV1ZEF0_9ARAC</name>
<evidence type="ECO:0000313" key="8">
    <source>
        <dbReference type="Proteomes" id="UP001497382"/>
    </source>
</evidence>
<feature type="domain" description="Clp1 P-loop" evidence="6">
    <location>
        <begin position="211"/>
        <end position="331"/>
    </location>
</feature>
<dbReference type="InterPro" id="IPR045116">
    <property type="entry name" value="Clp1/Grc3"/>
</dbReference>
<keyword evidence="8" id="KW-1185">Reference proteome</keyword>
<dbReference type="GO" id="GO:0005524">
    <property type="term" value="F:ATP binding"/>
    <property type="evidence" value="ECO:0007669"/>
    <property type="project" value="UniProtKB-KW"/>
</dbReference>
<dbReference type="InterPro" id="IPR032319">
    <property type="entry name" value="CLP1_P"/>
</dbReference>
<accession>A0AAV1ZEF0</accession>
<gene>
    <name evidence="7" type="ORF">LARSCL_LOCUS4743</name>
</gene>
<dbReference type="Gene3D" id="3.40.50.300">
    <property type="entry name" value="P-loop containing nucleotide triphosphate hydrolases"/>
    <property type="match status" value="2"/>
</dbReference>
<evidence type="ECO:0000256" key="3">
    <source>
        <dbReference type="ARBA" id="ARBA00022741"/>
    </source>
</evidence>
<dbReference type="InterPro" id="IPR027417">
    <property type="entry name" value="P-loop_NTPase"/>
</dbReference>
<dbReference type="PANTHER" id="PTHR12755:SF3">
    <property type="entry name" value="POLYNUCLEOTIDE 5'-HYDROXYL-KINASE NOL9"/>
    <property type="match status" value="1"/>
</dbReference>
<dbReference type="GO" id="GO:0051731">
    <property type="term" value="F:polynucleotide 5'-hydroxyl-kinase activity"/>
    <property type="evidence" value="ECO:0007669"/>
    <property type="project" value="InterPro"/>
</dbReference>
<dbReference type="AlphaFoldDB" id="A0AAV1ZEF0"/>
<evidence type="ECO:0000256" key="4">
    <source>
        <dbReference type="ARBA" id="ARBA00022777"/>
    </source>
</evidence>
<keyword evidence="2" id="KW-0808">Transferase</keyword>
<dbReference type="GO" id="GO:0000448">
    <property type="term" value="P:cleavage in ITS2 between 5.8S rRNA and LSU-rRNA of tricistronic rRNA transcript (SSU-rRNA, 5.8S rRNA, LSU-rRNA)"/>
    <property type="evidence" value="ECO:0007669"/>
    <property type="project" value="TreeGrafter"/>
</dbReference>
<dbReference type="Pfam" id="PF16575">
    <property type="entry name" value="CLP1_P"/>
    <property type="match status" value="1"/>
</dbReference>
<comment type="caution">
    <text evidence="7">The sequence shown here is derived from an EMBL/GenBank/DDBJ whole genome shotgun (WGS) entry which is preliminary data.</text>
</comment>